<dbReference type="AlphaFoldDB" id="A0AAU7CSV3"/>
<accession>A0AAU7CSV3</accession>
<feature type="region of interest" description="Disordered" evidence="1">
    <location>
        <begin position="59"/>
        <end position="252"/>
    </location>
</feature>
<gene>
    <name evidence="2" type="ORF">V5E97_19610</name>
</gene>
<evidence type="ECO:0000313" key="2">
    <source>
        <dbReference type="EMBL" id="XBH08160.1"/>
    </source>
</evidence>
<feature type="compositionally biased region" description="Low complexity" evidence="1">
    <location>
        <begin position="190"/>
        <end position="204"/>
    </location>
</feature>
<organism evidence="2">
    <name type="scientific">Singulisphaera sp. Ch08</name>
    <dbReference type="NCBI Taxonomy" id="3120278"/>
    <lineage>
        <taxon>Bacteria</taxon>
        <taxon>Pseudomonadati</taxon>
        <taxon>Planctomycetota</taxon>
        <taxon>Planctomycetia</taxon>
        <taxon>Isosphaerales</taxon>
        <taxon>Isosphaeraceae</taxon>
        <taxon>Singulisphaera</taxon>
    </lineage>
</organism>
<name>A0AAU7CSV3_9BACT</name>
<feature type="compositionally biased region" description="Pro residues" evidence="1">
    <location>
        <begin position="132"/>
        <end position="144"/>
    </location>
</feature>
<sequence length="252" mass="26326">MGAPMLAEAQQGGLFPLAPIKRQRVPCNQENPVYGLYRHEYFGYHPTCWRKFPAGWGCPSPEAPDAAASFQKRPRDPAMPLTPDDFGGPGRDREPMEGDELEGPAAPEGPDLPPLPQGGVRRPFQTDENPPNGAPAPRQAPPAGPGNNPLDLLPPPADAPADRPSNAPSPDLPPTTESTELPAGAGPVESPLLALPDPAARASSFNAQGTLAPPNPAIGPGASSLSQPAPRQAPRRTSLLGSLFGGANRTRR</sequence>
<proteinExistence type="predicted"/>
<dbReference type="EMBL" id="CP155447">
    <property type="protein sequence ID" value="XBH08160.1"/>
    <property type="molecule type" value="Genomic_DNA"/>
</dbReference>
<dbReference type="RefSeq" id="WP_406700996.1">
    <property type="nucleotide sequence ID" value="NZ_CP155447.1"/>
</dbReference>
<protein>
    <submittedName>
        <fullName evidence="2">Uncharacterized protein</fullName>
    </submittedName>
</protein>
<reference evidence="2" key="1">
    <citation type="submission" date="2024-05" db="EMBL/GenBank/DDBJ databases">
        <title>Planctomycetes of the genus Singulisphaera possess chitinolytic capabilities.</title>
        <authorList>
            <person name="Ivanova A."/>
        </authorList>
    </citation>
    <scope>NUCLEOTIDE SEQUENCE</scope>
    <source>
        <strain evidence="2">Ch08T</strain>
    </source>
</reference>
<evidence type="ECO:0000256" key="1">
    <source>
        <dbReference type="SAM" id="MobiDB-lite"/>
    </source>
</evidence>